<dbReference type="SUPFAM" id="SSF48056">
    <property type="entry name" value="Di-copper centre-containing domain"/>
    <property type="match status" value="1"/>
</dbReference>
<keyword evidence="5 17" id="KW-0812">Transmembrane</keyword>
<evidence type="ECO:0000313" key="21">
    <source>
        <dbReference type="EMBL" id="CAK8672155.1"/>
    </source>
</evidence>
<dbReference type="InterPro" id="IPR008922">
    <property type="entry name" value="Di-copper_centre_dom_sf"/>
</dbReference>
<feature type="domain" description="Tyrosinase copper-binding" evidence="19">
    <location>
        <begin position="237"/>
        <end position="254"/>
    </location>
</feature>
<keyword evidence="7 18" id="KW-0732">Signal</keyword>
<evidence type="ECO:0000256" key="17">
    <source>
        <dbReference type="SAM" id="Phobius"/>
    </source>
</evidence>
<keyword evidence="13" id="KW-0325">Glycoprotein</keyword>
<evidence type="ECO:0000256" key="6">
    <source>
        <dbReference type="ARBA" id="ARBA00022723"/>
    </source>
</evidence>
<dbReference type="PRINTS" id="PR00092">
    <property type="entry name" value="TYROSINASE"/>
</dbReference>
<evidence type="ECO:0000256" key="2">
    <source>
        <dbReference type="ARBA" id="ARBA00004573"/>
    </source>
</evidence>
<feature type="chain" id="PRO_5046064685" description="Tyrosinase" evidence="18">
    <location>
        <begin position="22"/>
        <end position="728"/>
    </location>
</feature>
<keyword evidence="17" id="KW-1133">Transmembrane helix</keyword>
<dbReference type="EMBL" id="CAWYQH010000001">
    <property type="protein sequence ID" value="CAK8672155.1"/>
    <property type="molecule type" value="Genomic_DNA"/>
</dbReference>
<dbReference type="InterPro" id="IPR050316">
    <property type="entry name" value="Tyrosinase/Hemocyanin"/>
</dbReference>
<feature type="region of interest" description="Disordered" evidence="16">
    <location>
        <begin position="503"/>
        <end position="530"/>
    </location>
</feature>
<comment type="similarity">
    <text evidence="3">Belongs to the tyrosinase family.</text>
</comment>
<dbReference type="EC" id="1.14.18.1" evidence="4"/>
<evidence type="ECO:0000256" key="18">
    <source>
        <dbReference type="SAM" id="SignalP"/>
    </source>
</evidence>
<dbReference type="PANTHER" id="PTHR11474:SF124">
    <property type="entry name" value="TYROSINASE"/>
    <property type="match status" value="1"/>
</dbReference>
<evidence type="ECO:0000256" key="13">
    <source>
        <dbReference type="ARBA" id="ARBA00023180"/>
    </source>
</evidence>
<evidence type="ECO:0000313" key="22">
    <source>
        <dbReference type="Proteomes" id="UP001642483"/>
    </source>
</evidence>
<evidence type="ECO:0000256" key="4">
    <source>
        <dbReference type="ARBA" id="ARBA00011906"/>
    </source>
</evidence>
<dbReference type="PROSITE" id="PS00497">
    <property type="entry name" value="TYROSINASE_1"/>
    <property type="match status" value="1"/>
</dbReference>
<keyword evidence="9" id="KW-0186">Copper</keyword>
<gene>
    <name evidence="21" type="ORF">CVLEPA_LOCUS1145</name>
</gene>
<dbReference type="Pfam" id="PF00264">
    <property type="entry name" value="Tyrosinase"/>
    <property type="match status" value="1"/>
</dbReference>
<feature type="compositionally biased region" description="Polar residues" evidence="16">
    <location>
        <begin position="510"/>
        <end position="530"/>
    </location>
</feature>
<feature type="domain" description="Tyrosinase copper-binding" evidence="20">
    <location>
        <begin position="420"/>
        <end position="431"/>
    </location>
</feature>
<evidence type="ECO:0000256" key="9">
    <source>
        <dbReference type="ARBA" id="ARBA00023008"/>
    </source>
</evidence>
<accession>A0ABP0EXG3</accession>
<feature type="signal peptide" evidence="18">
    <location>
        <begin position="1"/>
        <end position="21"/>
    </location>
</feature>
<keyword evidence="12 17" id="KW-0472">Membrane</keyword>
<dbReference type="PANTHER" id="PTHR11474">
    <property type="entry name" value="TYROSINASE FAMILY MEMBER"/>
    <property type="match status" value="1"/>
</dbReference>
<dbReference type="InterPro" id="IPR002227">
    <property type="entry name" value="Tyrosinase_Cu-bd"/>
</dbReference>
<dbReference type="Proteomes" id="UP001642483">
    <property type="component" value="Unassembled WGS sequence"/>
</dbReference>
<comment type="subcellular location">
    <subcellularLocation>
        <location evidence="2">Melanosome membrane</location>
        <topology evidence="2">Single-pass type I membrane protein</topology>
    </subcellularLocation>
</comment>
<comment type="cofactor">
    <cofactor evidence="1">
        <name>Cu(2+)</name>
        <dbReference type="ChEBI" id="CHEBI:29036"/>
    </cofactor>
</comment>
<evidence type="ECO:0000256" key="1">
    <source>
        <dbReference type="ARBA" id="ARBA00001973"/>
    </source>
</evidence>
<evidence type="ECO:0000256" key="5">
    <source>
        <dbReference type="ARBA" id="ARBA00022692"/>
    </source>
</evidence>
<keyword evidence="8" id="KW-0560">Oxidoreductase</keyword>
<dbReference type="Gene3D" id="1.10.1280.10">
    <property type="entry name" value="Di-copper center containing domain from catechol oxidase"/>
    <property type="match status" value="1"/>
</dbReference>
<comment type="caution">
    <text evidence="21">The sequence shown here is derived from an EMBL/GenBank/DDBJ whole genome shotgun (WGS) entry which is preliminary data.</text>
</comment>
<evidence type="ECO:0000256" key="12">
    <source>
        <dbReference type="ARBA" id="ARBA00023136"/>
    </source>
</evidence>
<evidence type="ECO:0000256" key="11">
    <source>
        <dbReference type="ARBA" id="ARBA00023101"/>
    </source>
</evidence>
<reference evidence="21 22" key="1">
    <citation type="submission" date="2024-02" db="EMBL/GenBank/DDBJ databases">
        <authorList>
            <person name="Daric V."/>
            <person name="Darras S."/>
        </authorList>
    </citation>
    <scope>NUCLEOTIDE SEQUENCE [LARGE SCALE GENOMIC DNA]</scope>
</reference>
<sequence>MHSFAFLICFLCLTLVGWVDAQFPRACTSSQSLQLRECCPAGIDGSKCGESQGRGICEKIKQADTNLSLNETMLLLLDERASWPTAFYDWACLCWGNYDGVDCSKCKAGYQGESCNKRTALRTRKNFTSLSVEDVKKFVSILDQSKRINSENYVILTTSYDQILQKQTPVFKNVTIHNLFVWMHSYVSRNNVMFEEQHMQRLVGDKEISLENRLDIIDELFQENLNLDVNGGVDYAHEGSAFLPWHRQFMLKWEAEIRELVAKDPAFALPYWDWLDNDNCDVCNDAMLGGRDHENKTLLSRGSPFSKWEVICTRGDEYMKQGQQCTGEPEGPLLRNPGAYDPAKIKGLPTTPELINSLRIGDEYDSATFDISANQSYRNMLEGFANSSSGNADPAVSYMHNAVHLYMNGTMSVVGASANDPIFVVHHSFVDSLFELWIHRRRGQRKPATFNIDRGPRLGHRPQDFMVPFFPLVRNRKGFEDTQQLGYVYDYIGLQGDLALTEGSAEEQVPSGSDQLSLGGSVNPTGQDSSVANDFPSDLGPIMNSVQSIQQARSSLGGKSLALGYRSPNHGKKIKPPNRRYRLRSRTLGEGGFSVDDDLNEIFLPVIGQMELYRAEGEVASAAVESTRNPTLWQKIKNFFANITRAFRTMTKRDIGLLVLLCALLLGCICMCACMCSSRSSLKRKEKNSGGCCCYGDKGVPEETFALLETGEGVYSRKKVVKGTIYSM</sequence>
<evidence type="ECO:0000256" key="14">
    <source>
        <dbReference type="ARBA" id="ARBA00039304"/>
    </source>
</evidence>
<evidence type="ECO:0000256" key="7">
    <source>
        <dbReference type="ARBA" id="ARBA00022729"/>
    </source>
</evidence>
<evidence type="ECO:0000256" key="10">
    <source>
        <dbReference type="ARBA" id="ARBA00023033"/>
    </source>
</evidence>
<evidence type="ECO:0000256" key="15">
    <source>
        <dbReference type="ARBA" id="ARBA00042251"/>
    </source>
</evidence>
<keyword evidence="10" id="KW-0503">Monooxygenase</keyword>
<keyword evidence="11" id="KW-0470">Melanin biosynthesis</keyword>
<evidence type="ECO:0000259" key="20">
    <source>
        <dbReference type="PROSITE" id="PS00498"/>
    </source>
</evidence>
<evidence type="ECO:0000256" key="8">
    <source>
        <dbReference type="ARBA" id="ARBA00023002"/>
    </source>
</evidence>
<name>A0ABP0EXG3_CLALP</name>
<keyword evidence="22" id="KW-1185">Reference proteome</keyword>
<evidence type="ECO:0000256" key="16">
    <source>
        <dbReference type="SAM" id="MobiDB-lite"/>
    </source>
</evidence>
<proteinExistence type="inferred from homology"/>
<evidence type="ECO:0000259" key="19">
    <source>
        <dbReference type="PROSITE" id="PS00497"/>
    </source>
</evidence>
<organism evidence="21 22">
    <name type="scientific">Clavelina lepadiformis</name>
    <name type="common">Light-bulb sea squirt</name>
    <name type="synonym">Ascidia lepadiformis</name>
    <dbReference type="NCBI Taxonomy" id="159417"/>
    <lineage>
        <taxon>Eukaryota</taxon>
        <taxon>Metazoa</taxon>
        <taxon>Chordata</taxon>
        <taxon>Tunicata</taxon>
        <taxon>Ascidiacea</taxon>
        <taxon>Aplousobranchia</taxon>
        <taxon>Clavelinidae</taxon>
        <taxon>Clavelina</taxon>
    </lineage>
</organism>
<evidence type="ECO:0000256" key="3">
    <source>
        <dbReference type="ARBA" id="ARBA00009928"/>
    </source>
</evidence>
<dbReference type="PROSITE" id="PS00498">
    <property type="entry name" value="TYROSINASE_2"/>
    <property type="match status" value="1"/>
</dbReference>
<protein>
    <recommendedName>
        <fullName evidence="14">Tyrosinase</fullName>
        <ecNumber evidence="4">1.14.18.1</ecNumber>
    </recommendedName>
    <alternativeName>
        <fullName evidence="15">Monophenol monooxygenase</fullName>
    </alternativeName>
</protein>
<keyword evidence="6" id="KW-0479">Metal-binding</keyword>
<feature type="transmembrane region" description="Helical" evidence="17">
    <location>
        <begin position="655"/>
        <end position="677"/>
    </location>
</feature>